<dbReference type="SUPFAM" id="SSF51430">
    <property type="entry name" value="NAD(P)-linked oxidoreductase"/>
    <property type="match status" value="1"/>
</dbReference>
<dbReference type="InterPro" id="IPR018170">
    <property type="entry name" value="Aldo/ket_reductase_CS"/>
</dbReference>
<dbReference type="PIRSF" id="PIRSF000097">
    <property type="entry name" value="AKR"/>
    <property type="match status" value="1"/>
</dbReference>
<reference evidence="8" key="1">
    <citation type="submission" date="2020-02" db="EMBL/GenBank/DDBJ databases">
        <authorList>
            <person name="Meier V. D."/>
        </authorList>
    </citation>
    <scope>NUCLEOTIDE SEQUENCE</scope>
    <source>
        <strain evidence="8">AVDCRST_MAG08</strain>
    </source>
</reference>
<name>A0A6J4JF02_9PROT</name>
<evidence type="ECO:0000256" key="5">
    <source>
        <dbReference type="PIRSR" id="PIRSR000097-2"/>
    </source>
</evidence>
<keyword evidence="2" id="KW-0521">NADP</keyword>
<dbReference type="InterPro" id="IPR036812">
    <property type="entry name" value="NAD(P)_OxRdtase_dom_sf"/>
</dbReference>
<evidence type="ECO:0000256" key="3">
    <source>
        <dbReference type="ARBA" id="ARBA00023002"/>
    </source>
</evidence>
<feature type="site" description="Lowers pKa of active site Tyr" evidence="6">
    <location>
        <position position="80"/>
    </location>
</feature>
<keyword evidence="3 8" id="KW-0560">Oxidoreductase</keyword>
<dbReference type="PANTHER" id="PTHR43827">
    <property type="entry name" value="2,5-DIKETO-D-GLUCONIC ACID REDUCTASE"/>
    <property type="match status" value="1"/>
</dbReference>
<dbReference type="EC" id="1.1.1.-" evidence="8"/>
<dbReference type="InterPro" id="IPR023210">
    <property type="entry name" value="NADP_OxRdtase_dom"/>
</dbReference>
<accession>A0A6J4JF02</accession>
<dbReference type="AlphaFoldDB" id="A0A6J4JF02"/>
<evidence type="ECO:0000256" key="2">
    <source>
        <dbReference type="ARBA" id="ARBA00022857"/>
    </source>
</evidence>
<dbReference type="PROSITE" id="PS00798">
    <property type="entry name" value="ALDOKETO_REDUCTASE_1"/>
    <property type="match status" value="1"/>
</dbReference>
<evidence type="ECO:0000313" key="8">
    <source>
        <dbReference type="EMBL" id="CAA9278004.1"/>
    </source>
</evidence>
<dbReference type="GO" id="GO:0051596">
    <property type="term" value="P:methylglyoxal catabolic process"/>
    <property type="evidence" value="ECO:0007669"/>
    <property type="project" value="TreeGrafter"/>
</dbReference>
<sequence length="280" mass="29483">MTDMPSIPTLSLPGGSGRMPKLGLGTWPMRGAECRRAVEAALALGYRHIDTAEMYGNEADIGAALAASALPRDALFVTTKVWHDHLTPSGIRAACEASLGRLRLDHADLYLVHWPSPAMDLDAVLGAMARLKEDGLARAVGVSNFPPGLLRRALGTGAPIACVQVEYHAFLSQERLLALTRPAGVALTAYSPTAKGAGEKDAALQGIARKHGRTPTQVALAWLLEQDGVAAIPKAAGEANQRANLEAASLRLDAEDRAAIAALPKGRRLVDPGIVSDWDA</sequence>
<gene>
    <name evidence="8" type="ORF">AVDCRST_MAG08-3600</name>
</gene>
<dbReference type="Gene3D" id="3.20.20.100">
    <property type="entry name" value="NADP-dependent oxidoreductase domain"/>
    <property type="match status" value="1"/>
</dbReference>
<evidence type="ECO:0000256" key="4">
    <source>
        <dbReference type="PIRSR" id="PIRSR000097-1"/>
    </source>
</evidence>
<evidence type="ECO:0000256" key="6">
    <source>
        <dbReference type="PIRSR" id="PIRSR000097-3"/>
    </source>
</evidence>
<dbReference type="GO" id="GO:0050580">
    <property type="term" value="F:2,5-didehydrogluconate reductase activity"/>
    <property type="evidence" value="ECO:0007669"/>
    <property type="project" value="UniProtKB-EC"/>
</dbReference>
<comment type="similarity">
    <text evidence="1">Belongs to the aldo/keto reductase family.</text>
</comment>
<feature type="domain" description="NADP-dependent oxidoreductase" evidence="7">
    <location>
        <begin position="21"/>
        <end position="263"/>
    </location>
</feature>
<dbReference type="InterPro" id="IPR020471">
    <property type="entry name" value="AKR"/>
</dbReference>
<feature type="binding site" evidence="5">
    <location>
        <position position="113"/>
    </location>
    <ligand>
        <name>substrate</name>
    </ligand>
</feature>
<dbReference type="PRINTS" id="PR00069">
    <property type="entry name" value="ALDKETRDTASE"/>
</dbReference>
<dbReference type="EMBL" id="CADCTG010000271">
    <property type="protein sequence ID" value="CAA9278004.1"/>
    <property type="molecule type" value="Genomic_DNA"/>
</dbReference>
<evidence type="ECO:0000259" key="7">
    <source>
        <dbReference type="Pfam" id="PF00248"/>
    </source>
</evidence>
<dbReference type="PANTHER" id="PTHR43827:SF3">
    <property type="entry name" value="NADP-DEPENDENT OXIDOREDUCTASE DOMAIN-CONTAINING PROTEIN"/>
    <property type="match status" value="1"/>
</dbReference>
<dbReference type="GO" id="GO:1990002">
    <property type="term" value="F:methylglyoxal reductase (NADPH) (acetol producing) activity"/>
    <property type="evidence" value="ECO:0007669"/>
    <property type="project" value="TreeGrafter"/>
</dbReference>
<protein>
    <submittedName>
        <fullName evidence="8">Methylglyoxal reductase, acetol producing / 2,5-diketo-D-gluconic acid reductase B</fullName>
        <ecNumber evidence="8">1.1.1.-</ecNumber>
        <ecNumber evidence="8">1.1.1.274</ecNumber>
    </submittedName>
</protein>
<dbReference type="Pfam" id="PF00248">
    <property type="entry name" value="Aldo_ket_red"/>
    <property type="match status" value="1"/>
</dbReference>
<feature type="active site" description="Proton donor" evidence="4">
    <location>
        <position position="55"/>
    </location>
</feature>
<organism evidence="8">
    <name type="scientific">uncultured Acetobacteraceae bacterium</name>
    <dbReference type="NCBI Taxonomy" id="169975"/>
    <lineage>
        <taxon>Bacteria</taxon>
        <taxon>Pseudomonadati</taxon>
        <taxon>Pseudomonadota</taxon>
        <taxon>Alphaproteobacteria</taxon>
        <taxon>Acetobacterales</taxon>
        <taxon>Acetobacteraceae</taxon>
        <taxon>environmental samples</taxon>
    </lineage>
</organism>
<dbReference type="EC" id="1.1.1.274" evidence="8"/>
<dbReference type="PROSITE" id="PS00062">
    <property type="entry name" value="ALDOKETO_REDUCTASE_2"/>
    <property type="match status" value="1"/>
</dbReference>
<evidence type="ECO:0000256" key="1">
    <source>
        <dbReference type="ARBA" id="ARBA00007905"/>
    </source>
</evidence>
<proteinExistence type="inferred from homology"/>